<accession>A0AAV1L591</accession>
<sequence length="275" mass="31571">MCIVFLHIDSPNSNSDYKLILISNRDEYYDRPAQKMNSWAEDASIYGGRDLQPGCENGTWLAVSTSRKKIGLLLNLPSMHKKPAHSRGKIVENFVKSDLSIKDFIESMKDYFQDCNDFILVTTEYGVFTPVIQTYSNATNELKVWNDRYMGFGNCLPDTPLKKVEAGKSTFQEICNKYSKINDKEKLIEELICILKSEERNLPDPQLEQRQPQNFKELSSIFVKIPYGRYGTRAHTIILVTKTGKMDLIEISMSFPIDSIKPSWERSEFHFGAPV</sequence>
<reference evidence="1 2" key="1">
    <citation type="submission" date="2023-11" db="EMBL/GenBank/DDBJ databases">
        <authorList>
            <person name="Hedman E."/>
            <person name="Englund M."/>
            <person name="Stromberg M."/>
            <person name="Nyberg Akerstrom W."/>
            <person name="Nylinder S."/>
            <person name="Jareborg N."/>
            <person name="Kallberg Y."/>
            <person name="Kronander E."/>
        </authorList>
    </citation>
    <scope>NUCLEOTIDE SEQUENCE [LARGE SCALE GENOMIC DNA]</scope>
</reference>
<protein>
    <recommendedName>
        <fullName evidence="3">Transport and Golgi organization protein 2</fullName>
    </recommendedName>
</protein>
<dbReference type="Proteomes" id="UP001314205">
    <property type="component" value="Unassembled WGS sequence"/>
</dbReference>
<name>A0AAV1L591_9NEOP</name>
<proteinExistence type="predicted"/>
<dbReference type="GO" id="GO:0007030">
    <property type="term" value="P:Golgi organization"/>
    <property type="evidence" value="ECO:0007669"/>
    <property type="project" value="TreeGrafter"/>
</dbReference>
<dbReference type="Pfam" id="PF05742">
    <property type="entry name" value="TANGO2"/>
    <property type="match status" value="1"/>
</dbReference>
<comment type="caution">
    <text evidence="1">The sequence shown here is derived from an EMBL/GenBank/DDBJ whole genome shotgun (WGS) entry which is preliminary data.</text>
</comment>
<dbReference type="InterPro" id="IPR008551">
    <property type="entry name" value="TANGO2"/>
</dbReference>
<evidence type="ECO:0008006" key="3">
    <source>
        <dbReference type="Google" id="ProtNLM"/>
    </source>
</evidence>
<dbReference type="AlphaFoldDB" id="A0AAV1L591"/>
<organism evidence="1 2">
    <name type="scientific">Parnassius mnemosyne</name>
    <name type="common">clouded apollo</name>
    <dbReference type="NCBI Taxonomy" id="213953"/>
    <lineage>
        <taxon>Eukaryota</taxon>
        <taxon>Metazoa</taxon>
        <taxon>Ecdysozoa</taxon>
        <taxon>Arthropoda</taxon>
        <taxon>Hexapoda</taxon>
        <taxon>Insecta</taxon>
        <taxon>Pterygota</taxon>
        <taxon>Neoptera</taxon>
        <taxon>Endopterygota</taxon>
        <taxon>Lepidoptera</taxon>
        <taxon>Glossata</taxon>
        <taxon>Ditrysia</taxon>
        <taxon>Papilionoidea</taxon>
        <taxon>Papilionidae</taxon>
        <taxon>Parnassiinae</taxon>
        <taxon>Parnassini</taxon>
        <taxon>Parnassius</taxon>
        <taxon>Driopa</taxon>
    </lineage>
</organism>
<dbReference type="GO" id="GO:0009306">
    <property type="term" value="P:protein secretion"/>
    <property type="evidence" value="ECO:0007669"/>
    <property type="project" value="TreeGrafter"/>
</dbReference>
<dbReference type="GO" id="GO:0005794">
    <property type="term" value="C:Golgi apparatus"/>
    <property type="evidence" value="ECO:0007669"/>
    <property type="project" value="TreeGrafter"/>
</dbReference>
<evidence type="ECO:0000313" key="2">
    <source>
        <dbReference type="Proteomes" id="UP001314205"/>
    </source>
</evidence>
<dbReference type="PANTHER" id="PTHR17985">
    <property type="entry name" value="SER/THR-RICH PROTEIN T10 IN DGCR REGION"/>
    <property type="match status" value="1"/>
</dbReference>
<keyword evidence="2" id="KW-1185">Reference proteome</keyword>
<dbReference type="PANTHER" id="PTHR17985:SF8">
    <property type="entry name" value="TRANSPORT AND GOLGI ORGANIZATION PROTEIN 2 HOMOLOG"/>
    <property type="match status" value="1"/>
</dbReference>
<evidence type="ECO:0000313" key="1">
    <source>
        <dbReference type="EMBL" id="CAK1590145.1"/>
    </source>
</evidence>
<gene>
    <name evidence="1" type="ORF">PARMNEM_LOCUS10553</name>
</gene>
<dbReference type="EMBL" id="CAVLGL010000085">
    <property type="protein sequence ID" value="CAK1590145.1"/>
    <property type="molecule type" value="Genomic_DNA"/>
</dbReference>